<dbReference type="RefSeq" id="WP_249334012.1">
    <property type="nucleotide sequence ID" value="NZ_JACRSY010000040.1"/>
</dbReference>
<dbReference type="PANTHER" id="PTHR43236">
    <property type="entry name" value="ANTITOXIN HIGA1"/>
    <property type="match status" value="1"/>
</dbReference>
<keyword evidence="3" id="KW-1185">Reference proteome</keyword>
<dbReference type="EMBL" id="JACRSY010000040">
    <property type="protein sequence ID" value="MBC8581207.1"/>
    <property type="molecule type" value="Genomic_DNA"/>
</dbReference>
<proteinExistence type="predicted"/>
<organism evidence="2 3">
    <name type="scientific">Zhenhengia yiwuensis</name>
    <dbReference type="NCBI Taxonomy" id="2763666"/>
    <lineage>
        <taxon>Bacteria</taxon>
        <taxon>Bacillati</taxon>
        <taxon>Bacillota</taxon>
        <taxon>Clostridia</taxon>
        <taxon>Lachnospirales</taxon>
        <taxon>Lachnospiraceae</taxon>
        <taxon>Zhenhengia</taxon>
    </lineage>
</organism>
<dbReference type="Proteomes" id="UP000655830">
    <property type="component" value="Unassembled WGS sequence"/>
</dbReference>
<sequence length="142" mass="16484">MKKYIKKEVLKLLKKHKTNDPEELANRMGIMIIDMPLGSNAGSYRFMKNHKVIFVNSDLDYHQRKVVIAHELGHAVLHPKTNCCFIKNKTLLLSSKIEKEANIFACELLIHDDLLKDYIDYSLNEIANAEYLPVELLELKFN</sequence>
<comment type="caution">
    <text evidence="2">The sequence shown here is derived from an EMBL/GenBank/DDBJ whole genome shotgun (WGS) entry which is preliminary data.</text>
</comment>
<gene>
    <name evidence="2" type="ORF">H8718_17005</name>
</gene>
<dbReference type="Pfam" id="PF06114">
    <property type="entry name" value="Peptidase_M78"/>
    <property type="match status" value="1"/>
</dbReference>
<evidence type="ECO:0000259" key="1">
    <source>
        <dbReference type="Pfam" id="PF06114"/>
    </source>
</evidence>
<dbReference type="InterPro" id="IPR010359">
    <property type="entry name" value="IrrE_HExxH"/>
</dbReference>
<name>A0A926EN96_9FIRM</name>
<reference evidence="2" key="1">
    <citation type="submission" date="2020-08" db="EMBL/GenBank/DDBJ databases">
        <title>Genome public.</title>
        <authorList>
            <person name="Liu C."/>
            <person name="Sun Q."/>
        </authorList>
    </citation>
    <scope>NUCLEOTIDE SEQUENCE</scope>
    <source>
        <strain evidence="2">NSJ-12</strain>
    </source>
</reference>
<dbReference type="Gene3D" id="1.10.10.2910">
    <property type="match status" value="1"/>
</dbReference>
<evidence type="ECO:0000313" key="2">
    <source>
        <dbReference type="EMBL" id="MBC8581207.1"/>
    </source>
</evidence>
<dbReference type="AlphaFoldDB" id="A0A926EN96"/>
<evidence type="ECO:0000313" key="3">
    <source>
        <dbReference type="Proteomes" id="UP000655830"/>
    </source>
</evidence>
<dbReference type="InterPro" id="IPR052345">
    <property type="entry name" value="Rad_response_metalloprotease"/>
</dbReference>
<feature type="domain" description="IrrE N-terminal-like" evidence="1">
    <location>
        <begin position="25"/>
        <end position="128"/>
    </location>
</feature>
<accession>A0A926EN96</accession>
<dbReference type="PANTHER" id="PTHR43236:SF1">
    <property type="entry name" value="BLL7220 PROTEIN"/>
    <property type="match status" value="1"/>
</dbReference>
<protein>
    <submittedName>
        <fullName evidence="2">ImmA/IrrE family metallo-endopeptidase</fullName>
    </submittedName>
</protein>